<feature type="transmembrane region" description="Helical" evidence="1">
    <location>
        <begin position="153"/>
        <end position="173"/>
    </location>
</feature>
<organism evidence="2 3">
    <name type="scientific">Croceicoccus esteveae</name>
    <dbReference type="NCBI Taxonomy" id="3075597"/>
    <lineage>
        <taxon>Bacteria</taxon>
        <taxon>Pseudomonadati</taxon>
        <taxon>Pseudomonadota</taxon>
        <taxon>Alphaproteobacteria</taxon>
        <taxon>Sphingomonadales</taxon>
        <taxon>Erythrobacteraceae</taxon>
        <taxon>Croceicoccus</taxon>
    </lineage>
</organism>
<dbReference type="RefSeq" id="WP_311340623.1">
    <property type="nucleotide sequence ID" value="NZ_JAVRHS010000005.1"/>
</dbReference>
<evidence type="ECO:0000313" key="2">
    <source>
        <dbReference type="EMBL" id="MDT0576042.1"/>
    </source>
</evidence>
<dbReference type="Proteomes" id="UP001259803">
    <property type="component" value="Unassembled WGS sequence"/>
</dbReference>
<keyword evidence="1" id="KW-0472">Membrane</keyword>
<proteinExistence type="predicted"/>
<feature type="transmembrane region" description="Helical" evidence="1">
    <location>
        <begin position="123"/>
        <end position="141"/>
    </location>
</feature>
<keyword evidence="3" id="KW-1185">Reference proteome</keyword>
<comment type="caution">
    <text evidence="2">The sequence shown here is derived from an EMBL/GenBank/DDBJ whole genome shotgun (WGS) entry which is preliminary data.</text>
</comment>
<feature type="transmembrane region" description="Helical" evidence="1">
    <location>
        <begin position="339"/>
        <end position="362"/>
    </location>
</feature>
<feature type="transmembrane region" description="Helical" evidence="1">
    <location>
        <begin position="306"/>
        <end position="327"/>
    </location>
</feature>
<keyword evidence="1" id="KW-1133">Transmembrane helix</keyword>
<dbReference type="Pfam" id="PF05940">
    <property type="entry name" value="NnrS"/>
    <property type="match status" value="1"/>
</dbReference>
<name>A0ABU2ZHG3_9SPHN</name>
<feature type="transmembrane region" description="Helical" evidence="1">
    <location>
        <begin position="368"/>
        <end position="391"/>
    </location>
</feature>
<feature type="transmembrane region" description="Helical" evidence="1">
    <location>
        <begin position="28"/>
        <end position="50"/>
    </location>
</feature>
<dbReference type="EMBL" id="JAVRHS010000005">
    <property type="protein sequence ID" value="MDT0576042.1"/>
    <property type="molecule type" value="Genomic_DNA"/>
</dbReference>
<reference evidence="2 3" key="1">
    <citation type="submission" date="2023-09" db="EMBL/GenBank/DDBJ databases">
        <authorList>
            <person name="Rey-Velasco X."/>
        </authorList>
    </citation>
    <scope>NUCLEOTIDE SEQUENCE [LARGE SCALE GENOMIC DNA]</scope>
    <source>
        <strain evidence="2 3">F390</strain>
    </source>
</reference>
<gene>
    <name evidence="2" type="ORF">RM533_07560</name>
</gene>
<sequence>MNGARRLALRRAREARAPAVLQGGFRPFFLVGTLWFLGAMALWLAMLAGVVQLPSHFPPVAWHRHELIFGGVGAAMAGYLLTATPNWSGRLPAIGMPLLAMVLWWALARLINAVGSGLWETPWPAALIDTSFFLALAAVCGRESWNGKGRGGTNAIVVGLFAASCLADHYAAAGALPDLVGVQRMGIALLVLLISIIGGKLVPSFTRNVLPRATGRTITAQQTRFDDAVHLITAAACLLWVADAGVLARVMLGLASAVHLVRAVRWQPYRVWHEPSVLALHISYLWLPIGLLALTTADTGDESNVIHLLTAGAISCMILAVMARMSIAQTGRQAPWRPAALVAVLLTSAGAAVRVLAGTNIVPVGEAWRLAGGLWMLGFALFLFCFAPMLLRRRAKQR</sequence>
<feature type="transmembrane region" description="Helical" evidence="1">
    <location>
        <begin position="224"/>
        <end position="241"/>
    </location>
</feature>
<evidence type="ECO:0000256" key="1">
    <source>
        <dbReference type="SAM" id="Phobius"/>
    </source>
</evidence>
<feature type="transmembrane region" description="Helical" evidence="1">
    <location>
        <begin position="62"/>
        <end position="81"/>
    </location>
</feature>
<protein>
    <submittedName>
        <fullName evidence="2">NnrS family protein</fullName>
    </submittedName>
</protein>
<feature type="transmembrane region" description="Helical" evidence="1">
    <location>
        <begin position="185"/>
        <end position="203"/>
    </location>
</feature>
<dbReference type="InterPro" id="IPR010266">
    <property type="entry name" value="NnrS"/>
</dbReference>
<accession>A0ABU2ZHG3</accession>
<feature type="transmembrane region" description="Helical" evidence="1">
    <location>
        <begin position="93"/>
        <end position="111"/>
    </location>
</feature>
<evidence type="ECO:0000313" key="3">
    <source>
        <dbReference type="Proteomes" id="UP001259803"/>
    </source>
</evidence>
<keyword evidence="1" id="KW-0812">Transmembrane</keyword>